<feature type="transmembrane region" description="Helical" evidence="8">
    <location>
        <begin position="446"/>
        <end position="464"/>
    </location>
</feature>
<comment type="similarity">
    <text evidence="2">Belongs to the sodium:neurotransmitter symporter (SNF) (TC 2.A.22) family.</text>
</comment>
<evidence type="ECO:0000256" key="2">
    <source>
        <dbReference type="ARBA" id="ARBA00006459"/>
    </source>
</evidence>
<feature type="transmembrane region" description="Helical" evidence="8">
    <location>
        <begin position="546"/>
        <end position="574"/>
    </location>
</feature>
<proteinExistence type="inferred from homology"/>
<evidence type="ECO:0000256" key="3">
    <source>
        <dbReference type="ARBA" id="ARBA00022448"/>
    </source>
</evidence>
<reference evidence="9" key="1">
    <citation type="submission" date="2021-12" db="EMBL/GenBank/DDBJ databases">
        <authorList>
            <person name="King R."/>
        </authorList>
    </citation>
    <scope>NUCLEOTIDE SEQUENCE</scope>
</reference>
<feature type="transmembrane region" description="Helical" evidence="8">
    <location>
        <begin position="409"/>
        <end position="434"/>
    </location>
</feature>
<dbReference type="SUPFAM" id="SSF161070">
    <property type="entry name" value="SNF-like"/>
    <property type="match status" value="1"/>
</dbReference>
<feature type="transmembrane region" description="Helical" evidence="8">
    <location>
        <begin position="515"/>
        <end position="540"/>
    </location>
</feature>
<feature type="transmembrane region" description="Helical" evidence="8">
    <location>
        <begin position="278"/>
        <end position="296"/>
    </location>
</feature>
<comment type="subcellular location">
    <subcellularLocation>
        <location evidence="1">Membrane</location>
        <topology evidence="1">Multi-pass membrane protein</topology>
    </subcellularLocation>
</comment>
<dbReference type="EMBL" id="OU963898">
    <property type="protein sequence ID" value="CAH0406226.1"/>
    <property type="molecule type" value="Genomic_DNA"/>
</dbReference>
<dbReference type="Proteomes" id="UP001153292">
    <property type="component" value="Chromosome 5"/>
</dbReference>
<evidence type="ECO:0000313" key="10">
    <source>
        <dbReference type="Proteomes" id="UP001153292"/>
    </source>
</evidence>
<keyword evidence="4 8" id="KW-0812">Transmembrane</keyword>
<evidence type="ECO:0000256" key="1">
    <source>
        <dbReference type="ARBA" id="ARBA00004141"/>
    </source>
</evidence>
<dbReference type="InterPro" id="IPR000175">
    <property type="entry name" value="Na/ntran_symport"/>
</dbReference>
<sequence length="657" mass="77185">MDEKLEYSEEIASEAETKQWSDIPSKASTVSQTFKNILPKDCLLSYIPEGDDTRSKRTIIPSTRLERLSYFRSFVSTPSKTQIVCMQHVRFNRFLWYYIFNVFFKSLPHTFVYIFLASYAPDEHFFLTKMLPICSGFSLAYIIAAILDMTAYIDTVIRLLDYSIRGLLYKTPWNRCPVKSYQSSLNITIHCYNIEEFIKKFNNDTAVTDTVYIASDGEYFQMAPVLYYGSRISALLKTIPYGYLSTIYFLIIWTIVALHHNQLFKRYIWKTLNGLQMFIIIIYIMVFVHLYSVYLFTHFGHKVTDVVHDEIQNILWKADVDMLAESMTAPPAVHILTARSSQEIQPTRDSTLIILSNAIFYILRGLLSYRLKKFCESLINSPILITDFNQDSSFFFWPMYFSTFYLGEFYSTIFFILHFLMELYTVIVTYQCLVEAIVCEWRLAKRVAVTITVWIIGFVWFALSDMNERIIFYILSKGIVTMMEVIGIYVIYPVGRLIDDVTFFEGVKPTKMRTLNLRFVPIFYGIKLFTMIDALLEVAYKIEYTIIIKFFYLSTGVFLLTILIGVVHSSYVYIWKKKESWTSLFRPDDKWGPPFNTRQLRKQYESRQFVGSQAPRLLSRYILRKSESKVYSLDITYDTYEPTTSYETRTENEKKSV</sequence>
<feature type="transmembrane region" description="Helical" evidence="8">
    <location>
        <begin position="95"/>
        <end position="119"/>
    </location>
</feature>
<keyword evidence="6 8" id="KW-1133">Transmembrane helix</keyword>
<dbReference type="PROSITE" id="PS50267">
    <property type="entry name" value="NA_NEUROTRAN_SYMP_3"/>
    <property type="match status" value="1"/>
</dbReference>
<feature type="transmembrane region" description="Helical" evidence="8">
    <location>
        <begin position="241"/>
        <end position="258"/>
    </location>
</feature>
<accession>A0ABN8BD45</accession>
<evidence type="ECO:0000256" key="6">
    <source>
        <dbReference type="ARBA" id="ARBA00022989"/>
    </source>
</evidence>
<feature type="transmembrane region" description="Helical" evidence="8">
    <location>
        <begin position="139"/>
        <end position="160"/>
    </location>
</feature>
<dbReference type="InterPro" id="IPR037272">
    <property type="entry name" value="SNS_sf"/>
</dbReference>
<gene>
    <name evidence="9" type="ORF">CHILSU_LOCUS9600</name>
</gene>
<evidence type="ECO:0000256" key="8">
    <source>
        <dbReference type="SAM" id="Phobius"/>
    </source>
</evidence>
<evidence type="ECO:0000256" key="7">
    <source>
        <dbReference type="ARBA" id="ARBA00023136"/>
    </source>
</evidence>
<keyword evidence="3" id="KW-0813">Transport</keyword>
<keyword evidence="10" id="KW-1185">Reference proteome</keyword>
<evidence type="ECO:0000256" key="5">
    <source>
        <dbReference type="ARBA" id="ARBA00022847"/>
    </source>
</evidence>
<evidence type="ECO:0000256" key="4">
    <source>
        <dbReference type="ARBA" id="ARBA00022692"/>
    </source>
</evidence>
<protein>
    <submittedName>
        <fullName evidence="9">Uncharacterized protein</fullName>
    </submittedName>
</protein>
<keyword evidence="5" id="KW-0769">Symport</keyword>
<organism evidence="9 10">
    <name type="scientific">Chilo suppressalis</name>
    <name type="common">Asiatic rice borer moth</name>
    <dbReference type="NCBI Taxonomy" id="168631"/>
    <lineage>
        <taxon>Eukaryota</taxon>
        <taxon>Metazoa</taxon>
        <taxon>Ecdysozoa</taxon>
        <taxon>Arthropoda</taxon>
        <taxon>Hexapoda</taxon>
        <taxon>Insecta</taxon>
        <taxon>Pterygota</taxon>
        <taxon>Neoptera</taxon>
        <taxon>Endopterygota</taxon>
        <taxon>Lepidoptera</taxon>
        <taxon>Glossata</taxon>
        <taxon>Ditrysia</taxon>
        <taxon>Pyraloidea</taxon>
        <taxon>Crambidae</taxon>
        <taxon>Crambinae</taxon>
        <taxon>Chilo</taxon>
    </lineage>
</organism>
<name>A0ABN8BD45_CHISP</name>
<feature type="transmembrane region" description="Helical" evidence="8">
    <location>
        <begin position="470"/>
        <end position="494"/>
    </location>
</feature>
<evidence type="ECO:0000313" key="9">
    <source>
        <dbReference type="EMBL" id="CAH0406226.1"/>
    </source>
</evidence>
<keyword evidence="7 8" id="KW-0472">Membrane</keyword>